<dbReference type="EMBL" id="CP025121">
    <property type="protein sequence ID" value="AYJ01115.1"/>
    <property type="molecule type" value="Genomic_DNA"/>
</dbReference>
<dbReference type="InterPro" id="IPR050900">
    <property type="entry name" value="Transposase_IS3/IS150/IS904"/>
</dbReference>
<dbReference type="RefSeq" id="WP_121463845.1">
    <property type="nucleotide sequence ID" value="NZ_CP025121.1"/>
</dbReference>
<dbReference type="OrthoDB" id="384142at2"/>
<dbReference type="PANTHER" id="PTHR46889">
    <property type="entry name" value="TRANSPOSASE INSF FOR INSERTION SEQUENCE IS3B-RELATED"/>
    <property type="match status" value="1"/>
</dbReference>
<dbReference type="Gene3D" id="3.30.420.10">
    <property type="entry name" value="Ribonuclease H-like superfamily/Ribonuclease H"/>
    <property type="match status" value="1"/>
</dbReference>
<dbReference type="SUPFAM" id="SSF53098">
    <property type="entry name" value="Ribonuclease H-like"/>
    <property type="match status" value="1"/>
</dbReference>
<dbReference type="SUPFAM" id="SSF48295">
    <property type="entry name" value="TrpR-like"/>
    <property type="match status" value="1"/>
</dbReference>
<dbReference type="InterPro" id="IPR001584">
    <property type="entry name" value="Integrase_cat-core"/>
</dbReference>
<evidence type="ECO:0000313" key="2">
    <source>
        <dbReference type="EMBL" id="AYJ01115.1"/>
    </source>
</evidence>
<dbReference type="KEGG" id="pzi:CWO85_01005"/>
<dbReference type="InterPro" id="IPR012337">
    <property type="entry name" value="RNaseH-like_sf"/>
</dbReference>
<dbReference type="PROSITE" id="PS50994">
    <property type="entry name" value="INTEGRASE"/>
    <property type="match status" value="1"/>
</dbReference>
<dbReference type="InterPro" id="IPR010921">
    <property type="entry name" value="Trp_repressor/repl_initiator"/>
</dbReference>
<organism evidence="2 3">
    <name type="scientific">Ziziphus jujuba witches'-broom phytoplasma</name>
    <dbReference type="NCBI Taxonomy" id="135727"/>
    <lineage>
        <taxon>Bacteria</taxon>
        <taxon>Bacillati</taxon>
        <taxon>Mycoplasmatota</taxon>
        <taxon>Mollicutes</taxon>
        <taxon>Acholeplasmatales</taxon>
        <taxon>Acholeplasmataceae</taxon>
        <taxon>Candidatus Phytoplasma</taxon>
        <taxon>16SrV (Elm yellows group)</taxon>
    </lineage>
</organism>
<protein>
    <recommendedName>
        <fullName evidence="1">Integrase catalytic domain-containing protein</fullName>
    </recommendedName>
</protein>
<dbReference type="InterPro" id="IPR036397">
    <property type="entry name" value="RNaseH_sf"/>
</dbReference>
<dbReference type="GO" id="GO:0043565">
    <property type="term" value="F:sequence-specific DNA binding"/>
    <property type="evidence" value="ECO:0007669"/>
    <property type="project" value="InterPro"/>
</dbReference>
<dbReference type="PANTHER" id="PTHR46889:SF5">
    <property type="entry name" value="INTEGRASE PROTEIN"/>
    <property type="match status" value="1"/>
</dbReference>
<gene>
    <name evidence="2" type="ORF">CWO85_01005</name>
</gene>
<dbReference type="NCBIfam" id="NF033516">
    <property type="entry name" value="transpos_IS3"/>
    <property type="match status" value="1"/>
</dbReference>
<keyword evidence="3" id="KW-1185">Reference proteome</keyword>
<evidence type="ECO:0000259" key="1">
    <source>
        <dbReference type="PROSITE" id="PS50994"/>
    </source>
</evidence>
<sequence length="309" mass="37284">MNNRYKYKTKLKAIKMSKKEIPTAQILKVLKIKSRHSIYQWVKWFNQGEYTRLQRKPGGSYKKTFSPLSYENFYHLKCLSLLKDKQPFIKHIQTLTFEYPLYHLLKLINLSFSTYYGYFKRQTKQQEKTNKLKKMIKEIVNQGTYQPQQPKNKPRNRRWGYRIIHQTLLTQNMKVNPKTVYKYVKVLNLLSQRLKMKKKTWQKPQEQKTNNYHNLLQNQYKSDKPNQKLCTDITYLNYGKNQKLYLSAVLDLYNRQIVAYHIKEHQTLNLIIDTAKQLQKGHQGSFIHSDRGMVYCSPKYQQILNDKRI</sequence>
<reference evidence="2 3" key="1">
    <citation type="journal article" date="2018" name="BMC Genomics">
        <title>Comparative genome analysis of jujube witches'-broom Phytoplasma, an obligate pathogen that causes jujube witches'-broom disease.</title>
        <authorList>
            <person name="Wang J."/>
            <person name="Song L."/>
            <person name="Jiao Q."/>
            <person name="Yang S."/>
            <person name="Gao R."/>
            <person name="Lu X."/>
            <person name="Zhou G."/>
        </authorList>
    </citation>
    <scope>NUCLEOTIDE SEQUENCE [LARGE SCALE GENOMIC DNA]</scope>
    <source>
        <strain evidence="2">Jwb-nky</strain>
    </source>
</reference>
<feature type="domain" description="Integrase catalytic" evidence="1">
    <location>
        <begin position="221"/>
        <end position="309"/>
    </location>
</feature>
<dbReference type="InterPro" id="IPR048020">
    <property type="entry name" value="Transpos_IS3"/>
</dbReference>
<evidence type="ECO:0000313" key="3">
    <source>
        <dbReference type="Proteomes" id="UP000272462"/>
    </source>
</evidence>
<dbReference type="GO" id="GO:0015074">
    <property type="term" value="P:DNA integration"/>
    <property type="evidence" value="ECO:0007669"/>
    <property type="project" value="InterPro"/>
</dbReference>
<dbReference type="AlphaFoldDB" id="A0A660HM63"/>
<accession>A0A660HM63</accession>
<dbReference type="Proteomes" id="UP000272462">
    <property type="component" value="Chromosome"/>
</dbReference>
<proteinExistence type="predicted"/>
<name>A0A660HM63_ZIZJU</name>
<dbReference type="Pfam" id="PF00665">
    <property type="entry name" value="rve"/>
    <property type="match status" value="1"/>
</dbReference>